<dbReference type="SMART" id="SM00700">
    <property type="entry name" value="JHBP"/>
    <property type="match status" value="1"/>
</dbReference>
<keyword evidence="1" id="KW-0732">Signal</keyword>
<dbReference type="Pfam" id="PF06585">
    <property type="entry name" value="JHBP"/>
    <property type="match status" value="1"/>
</dbReference>
<dbReference type="Gene3D" id="3.15.10.30">
    <property type="entry name" value="Haemolymph juvenile hormone binding protein"/>
    <property type="match status" value="1"/>
</dbReference>
<dbReference type="OrthoDB" id="8196554at2759"/>
<dbReference type="InterPro" id="IPR038606">
    <property type="entry name" value="To_sf"/>
</dbReference>
<evidence type="ECO:0000313" key="2">
    <source>
        <dbReference type="EMBL" id="KAF2893353.1"/>
    </source>
</evidence>
<organism evidence="2 3">
    <name type="scientific">Ignelater luminosus</name>
    <name type="common">Cucubano</name>
    <name type="synonym">Pyrophorus luminosus</name>
    <dbReference type="NCBI Taxonomy" id="2038154"/>
    <lineage>
        <taxon>Eukaryota</taxon>
        <taxon>Metazoa</taxon>
        <taxon>Ecdysozoa</taxon>
        <taxon>Arthropoda</taxon>
        <taxon>Hexapoda</taxon>
        <taxon>Insecta</taxon>
        <taxon>Pterygota</taxon>
        <taxon>Neoptera</taxon>
        <taxon>Endopterygota</taxon>
        <taxon>Coleoptera</taxon>
        <taxon>Polyphaga</taxon>
        <taxon>Elateriformia</taxon>
        <taxon>Elateroidea</taxon>
        <taxon>Elateridae</taxon>
        <taxon>Agrypninae</taxon>
        <taxon>Pyrophorini</taxon>
        <taxon>Ignelater</taxon>
    </lineage>
</organism>
<dbReference type="PANTHER" id="PTHR11008:SF14">
    <property type="entry name" value="CIRCADIAN CLOCK-CONTROLLED PROTEIN-LIKE PROTEIN"/>
    <property type="match status" value="1"/>
</dbReference>
<dbReference type="AlphaFoldDB" id="A0A8K0GCK6"/>
<keyword evidence="3" id="KW-1185">Reference proteome</keyword>
<evidence type="ECO:0000313" key="3">
    <source>
        <dbReference type="Proteomes" id="UP000801492"/>
    </source>
</evidence>
<feature type="signal peptide" evidence="1">
    <location>
        <begin position="1"/>
        <end position="19"/>
    </location>
</feature>
<name>A0A8K0GCK6_IGNLU</name>
<sequence length="249" mass="28400">MKFYLIFICCILQVLVINSKVIPKRLPQLCRKSHPSYNDCMTKVLKKWGPYLLKGIREINFPRMYPLEIPLFLVNRTISPSVSVSAAIRDFEAWGYEGLELKTFNFEAESLTGDVSLYLPYLRISYDFDISGRILTLPLDNSGHFKGNFTDLDLYFNFALKPVERLGVTFYHFEDFRGRGTIGNGHIQLYGNGTDDQVILDGMANFYNLNPGLVTNAVQPIYDESIGVFYRGLIQTVLDSVPAQELLPE</sequence>
<dbReference type="InterPro" id="IPR010562">
    <property type="entry name" value="Haemolymph_juvenile_hormone-bd"/>
</dbReference>
<gene>
    <name evidence="2" type="ORF">ILUMI_12820</name>
</gene>
<protein>
    <submittedName>
        <fullName evidence="2">Uncharacterized protein</fullName>
    </submittedName>
</protein>
<dbReference type="PANTHER" id="PTHR11008">
    <property type="entry name" value="PROTEIN TAKEOUT-LIKE PROTEIN"/>
    <property type="match status" value="1"/>
</dbReference>
<feature type="chain" id="PRO_5035469920" evidence="1">
    <location>
        <begin position="20"/>
        <end position="249"/>
    </location>
</feature>
<dbReference type="EMBL" id="VTPC01008050">
    <property type="protein sequence ID" value="KAF2893353.1"/>
    <property type="molecule type" value="Genomic_DNA"/>
</dbReference>
<accession>A0A8K0GCK6</accession>
<proteinExistence type="predicted"/>
<reference evidence="2" key="1">
    <citation type="submission" date="2019-08" db="EMBL/GenBank/DDBJ databases">
        <title>The genome of the North American firefly Photinus pyralis.</title>
        <authorList>
            <consortium name="Photinus pyralis genome working group"/>
            <person name="Fallon T.R."/>
            <person name="Sander Lower S.E."/>
            <person name="Weng J.-K."/>
        </authorList>
    </citation>
    <scope>NUCLEOTIDE SEQUENCE</scope>
    <source>
        <strain evidence="2">TRF0915ILg1</strain>
        <tissue evidence="2">Whole body</tissue>
    </source>
</reference>
<comment type="caution">
    <text evidence="2">The sequence shown here is derived from an EMBL/GenBank/DDBJ whole genome shotgun (WGS) entry which is preliminary data.</text>
</comment>
<dbReference type="Proteomes" id="UP000801492">
    <property type="component" value="Unassembled WGS sequence"/>
</dbReference>
<dbReference type="GO" id="GO:0005615">
    <property type="term" value="C:extracellular space"/>
    <property type="evidence" value="ECO:0007669"/>
    <property type="project" value="TreeGrafter"/>
</dbReference>
<evidence type="ECO:0000256" key="1">
    <source>
        <dbReference type="SAM" id="SignalP"/>
    </source>
</evidence>